<evidence type="ECO:0000313" key="2">
    <source>
        <dbReference type="Proteomes" id="UP000184241"/>
    </source>
</evidence>
<dbReference type="AlphaFoldDB" id="A0A1M5YF93"/>
<dbReference type="SUPFAM" id="SSF56219">
    <property type="entry name" value="DNase I-like"/>
    <property type="match status" value="1"/>
</dbReference>
<protein>
    <submittedName>
        <fullName evidence="1">Endonuclease/Exonuclease/phosphatase family protein</fullName>
    </submittedName>
</protein>
<keyword evidence="1" id="KW-0378">Hydrolase</keyword>
<evidence type="ECO:0000313" key="1">
    <source>
        <dbReference type="EMBL" id="SHI10720.1"/>
    </source>
</evidence>
<dbReference type="Gene3D" id="3.60.10.10">
    <property type="entry name" value="Endonuclease/exonuclease/phosphatase"/>
    <property type="match status" value="1"/>
</dbReference>
<accession>A0A1M5YF93</accession>
<reference evidence="1 2" key="1">
    <citation type="submission" date="2016-11" db="EMBL/GenBank/DDBJ databases">
        <authorList>
            <person name="Jaros S."/>
            <person name="Januszkiewicz K."/>
            <person name="Wedrychowicz H."/>
        </authorList>
    </citation>
    <scope>NUCLEOTIDE SEQUENCE [LARGE SCALE GENOMIC DNA]</scope>
    <source>
        <strain evidence="1 2">DSM 6191</strain>
    </source>
</reference>
<gene>
    <name evidence="1" type="ORF">SAMN02745941_01950</name>
</gene>
<dbReference type="RefSeq" id="WP_073019001.1">
    <property type="nucleotide sequence ID" value="NZ_FQXU01000006.1"/>
</dbReference>
<dbReference type="InterPro" id="IPR036691">
    <property type="entry name" value="Endo/exonu/phosph_ase_sf"/>
</dbReference>
<dbReference type="GO" id="GO:0004527">
    <property type="term" value="F:exonuclease activity"/>
    <property type="evidence" value="ECO:0007669"/>
    <property type="project" value="UniProtKB-KW"/>
</dbReference>
<dbReference type="GO" id="GO:0004519">
    <property type="term" value="F:endonuclease activity"/>
    <property type="evidence" value="ECO:0007669"/>
    <property type="project" value="UniProtKB-KW"/>
</dbReference>
<proteinExistence type="predicted"/>
<organism evidence="1 2">
    <name type="scientific">Clostridium intestinale DSM 6191</name>
    <dbReference type="NCBI Taxonomy" id="1121320"/>
    <lineage>
        <taxon>Bacteria</taxon>
        <taxon>Bacillati</taxon>
        <taxon>Bacillota</taxon>
        <taxon>Clostridia</taxon>
        <taxon>Eubacteriales</taxon>
        <taxon>Clostridiaceae</taxon>
        <taxon>Clostridium</taxon>
    </lineage>
</organism>
<keyword evidence="1" id="KW-0269">Exonuclease</keyword>
<dbReference type="Proteomes" id="UP000184241">
    <property type="component" value="Unassembled WGS sequence"/>
</dbReference>
<keyword evidence="1" id="KW-0540">Nuclease</keyword>
<name>A0A1M5YF93_9CLOT</name>
<sequence length="246" mass="28387">MITSLNINQKICDDTIKFINKYLQGEDDIVFLHEVTNSGIEELKNEELTYLAPYYPDTARFKTIAIVKNEKNIENIELQPFILSQKNRTVFLLQSRTKKNPIVTDLIIGIHAPAGNKAYEDSSVIHFWESLIDMIKNIVSYKCLNFYGINRKIQDIVIVGDLNVYVPGTEKKRLFNRLLSVGMVDLWIENNKLNNHHTYKKGEEGSRIDYALISDDSWNSYNIKIVDDTRGKDGFTDHSAIIINRK</sequence>
<dbReference type="EMBL" id="FQXU01000006">
    <property type="protein sequence ID" value="SHI10720.1"/>
    <property type="molecule type" value="Genomic_DNA"/>
</dbReference>
<keyword evidence="1" id="KW-0255">Endonuclease</keyword>